<evidence type="ECO:0000256" key="2">
    <source>
        <dbReference type="ARBA" id="ARBA00012438"/>
    </source>
</evidence>
<dbReference type="RefSeq" id="WP_027851006.1">
    <property type="nucleotide sequence ID" value="NZ_BSOR01000027.1"/>
</dbReference>
<dbReference type="InterPro" id="IPR036097">
    <property type="entry name" value="HisK_dim/P_sf"/>
</dbReference>
<organism evidence="7 8">
    <name type="scientific">Marinospirillum insulare</name>
    <dbReference type="NCBI Taxonomy" id="217169"/>
    <lineage>
        <taxon>Bacteria</taxon>
        <taxon>Pseudomonadati</taxon>
        <taxon>Pseudomonadota</taxon>
        <taxon>Gammaproteobacteria</taxon>
        <taxon>Oceanospirillales</taxon>
        <taxon>Oceanospirillaceae</taxon>
        <taxon>Marinospirillum</taxon>
    </lineage>
</organism>
<dbReference type="CDD" id="cd00075">
    <property type="entry name" value="HATPase"/>
    <property type="match status" value="1"/>
</dbReference>
<evidence type="ECO:0000256" key="1">
    <source>
        <dbReference type="ARBA" id="ARBA00000085"/>
    </source>
</evidence>
<dbReference type="InterPro" id="IPR003661">
    <property type="entry name" value="HisK_dim/P_dom"/>
</dbReference>
<comment type="caution">
    <text evidence="7">The sequence shown here is derived from an EMBL/GenBank/DDBJ whole genome shotgun (WGS) entry which is preliminary data.</text>
</comment>
<dbReference type="SUPFAM" id="SSF53850">
    <property type="entry name" value="Periplasmic binding protein-like II"/>
    <property type="match status" value="1"/>
</dbReference>
<name>A0ABQ5ZXH0_9GAMM</name>
<evidence type="ECO:0000256" key="3">
    <source>
        <dbReference type="ARBA" id="ARBA00022553"/>
    </source>
</evidence>
<comment type="catalytic activity">
    <reaction evidence="1">
        <text>ATP + protein L-histidine = ADP + protein N-phospho-L-histidine.</text>
        <dbReference type="EC" id="2.7.13.3"/>
    </reaction>
</comment>
<dbReference type="InterPro" id="IPR003594">
    <property type="entry name" value="HATPase_dom"/>
</dbReference>
<evidence type="ECO:0000256" key="4">
    <source>
        <dbReference type="SAM" id="Phobius"/>
    </source>
</evidence>
<dbReference type="SUPFAM" id="SSF55874">
    <property type="entry name" value="ATPase domain of HSP90 chaperone/DNA topoisomerase II/histidine kinase"/>
    <property type="match status" value="1"/>
</dbReference>
<feature type="transmembrane region" description="Helical" evidence="4">
    <location>
        <begin position="306"/>
        <end position="325"/>
    </location>
</feature>
<evidence type="ECO:0000259" key="6">
    <source>
        <dbReference type="PROSITE" id="PS50109"/>
    </source>
</evidence>
<keyword evidence="7" id="KW-0418">Kinase</keyword>
<evidence type="ECO:0000256" key="5">
    <source>
        <dbReference type="SAM" id="SignalP"/>
    </source>
</evidence>
<keyword evidence="3" id="KW-0597">Phosphoprotein</keyword>
<evidence type="ECO:0000313" key="8">
    <source>
        <dbReference type="Proteomes" id="UP001156682"/>
    </source>
</evidence>
<dbReference type="Gene3D" id="3.40.190.10">
    <property type="entry name" value="Periplasmic binding protein-like II"/>
    <property type="match status" value="1"/>
</dbReference>
<keyword evidence="4" id="KW-0812">Transmembrane</keyword>
<dbReference type="SMART" id="SM00388">
    <property type="entry name" value="HisKA"/>
    <property type="match status" value="1"/>
</dbReference>
<dbReference type="SMART" id="SM00387">
    <property type="entry name" value="HATPase_c"/>
    <property type="match status" value="1"/>
</dbReference>
<keyword evidence="5" id="KW-0732">Signal</keyword>
<proteinExistence type="predicted"/>
<gene>
    <name evidence="7" type="ORF">GCM10007878_15800</name>
</gene>
<dbReference type="InterPro" id="IPR005467">
    <property type="entry name" value="His_kinase_dom"/>
</dbReference>
<keyword evidence="4" id="KW-1133">Transmembrane helix</keyword>
<feature type="signal peptide" evidence="5">
    <location>
        <begin position="1"/>
        <end position="24"/>
    </location>
</feature>
<dbReference type="Pfam" id="PF02518">
    <property type="entry name" value="HATPase_c"/>
    <property type="match status" value="1"/>
</dbReference>
<reference evidence="8" key="1">
    <citation type="journal article" date="2019" name="Int. J. Syst. Evol. Microbiol.">
        <title>The Global Catalogue of Microorganisms (GCM) 10K type strain sequencing project: providing services to taxonomists for standard genome sequencing and annotation.</title>
        <authorList>
            <consortium name="The Broad Institute Genomics Platform"/>
            <consortium name="The Broad Institute Genome Sequencing Center for Infectious Disease"/>
            <person name="Wu L."/>
            <person name="Ma J."/>
        </authorList>
    </citation>
    <scope>NUCLEOTIDE SEQUENCE [LARGE SCALE GENOMIC DNA]</scope>
    <source>
        <strain evidence="8">NBRC 100033</strain>
    </source>
</reference>
<dbReference type="PROSITE" id="PS50109">
    <property type="entry name" value="HIS_KIN"/>
    <property type="match status" value="1"/>
</dbReference>
<dbReference type="CDD" id="cd00082">
    <property type="entry name" value="HisKA"/>
    <property type="match status" value="1"/>
</dbReference>
<dbReference type="Pfam" id="PF00512">
    <property type="entry name" value="HisKA"/>
    <property type="match status" value="1"/>
</dbReference>
<dbReference type="EMBL" id="BSOR01000027">
    <property type="protein sequence ID" value="GLR64142.1"/>
    <property type="molecule type" value="Genomic_DNA"/>
</dbReference>
<dbReference type="Gene3D" id="3.30.565.10">
    <property type="entry name" value="Histidine kinase-like ATPase, C-terminal domain"/>
    <property type="match status" value="1"/>
</dbReference>
<dbReference type="InterPro" id="IPR004358">
    <property type="entry name" value="Sig_transdc_His_kin-like_C"/>
</dbReference>
<dbReference type="PRINTS" id="PR00344">
    <property type="entry name" value="BCTRLSENSOR"/>
</dbReference>
<keyword evidence="4" id="KW-0472">Membrane</keyword>
<accession>A0ABQ5ZXH0</accession>
<dbReference type="SUPFAM" id="SSF47384">
    <property type="entry name" value="Homodimeric domain of signal transducing histidine kinase"/>
    <property type="match status" value="1"/>
</dbReference>
<feature type="domain" description="Histidine kinase" evidence="6">
    <location>
        <begin position="367"/>
        <end position="586"/>
    </location>
</feature>
<dbReference type="EC" id="2.7.13.3" evidence="2"/>
<feature type="chain" id="PRO_5046263106" description="histidine kinase" evidence="5">
    <location>
        <begin position="25"/>
        <end position="586"/>
    </location>
</feature>
<dbReference type="GO" id="GO:0016301">
    <property type="term" value="F:kinase activity"/>
    <property type="evidence" value="ECO:0007669"/>
    <property type="project" value="UniProtKB-KW"/>
</dbReference>
<dbReference type="InterPro" id="IPR036890">
    <property type="entry name" value="HATPase_C_sf"/>
</dbReference>
<dbReference type="Pfam" id="PF12974">
    <property type="entry name" value="Phosphonate-bd"/>
    <property type="match status" value="1"/>
</dbReference>
<dbReference type="PANTHER" id="PTHR43065">
    <property type="entry name" value="SENSOR HISTIDINE KINASE"/>
    <property type="match status" value="1"/>
</dbReference>
<evidence type="ECO:0000313" key="7">
    <source>
        <dbReference type="EMBL" id="GLR64142.1"/>
    </source>
</evidence>
<dbReference type="Gene3D" id="1.10.287.130">
    <property type="match status" value="1"/>
</dbReference>
<dbReference type="Proteomes" id="UP001156682">
    <property type="component" value="Unassembled WGS sequence"/>
</dbReference>
<keyword evidence="8" id="KW-1185">Reference proteome</keyword>
<dbReference type="PANTHER" id="PTHR43065:SF42">
    <property type="entry name" value="TWO-COMPONENT SENSOR PPRA"/>
    <property type="match status" value="1"/>
</dbReference>
<sequence length="586" mass="65401">MLGRSLGSLICFYLLASASLPTFANPVITLGILDWRDEAKAASSWEPTLAALKQQFPDKQIELHQLSLEGIADALAEQKLDYVITNPGHYVQLSQTFQLAPLATLNNPFFELAQQAVGSVLLVPVENQTIQTWQDLRGLKLGAVTFDAFGGFQLIWDELAQEGLDPKKDFVKWQLTGFPMEQLFDQLASGKVDAIIVRSCLAEVLAVEGRINLADYRVIGERQHSGYPCLTSSQLYPDWPFLSTGKPTAAEASKVLQALLKSREDQPAQWAAPLSYQPVYNLFERLRLGPFEAFPHNPLLNVIYRYRYLLMLGSGLLILLFAHHIRVGYLVRKRSQALETAMQTTQEKQQELAHLSRFAVMGELAAGLAHELNQPLTAIVNYAQGSQRLLQTLNTQTFPQQESLLAVTQKITIQGKRAADIIRNLRAFLRKGDRGLEQLEPQELLQEVRLFMEARLKQEEVELRLHLPEKTPLISVNRVEFLQIFINLISNALDAMQANSGKKIDVYVSESPASKYLVFNVIDQGEGLSLEASQRIFEPFFTTRKQGMGLGLSLSRSLAAAQGAKLELLPHSAGGVCARLEWPLVS</sequence>
<keyword evidence="7" id="KW-0808">Transferase</keyword>
<protein>
    <recommendedName>
        <fullName evidence="2">histidine kinase</fullName>
        <ecNumber evidence="2">2.7.13.3</ecNumber>
    </recommendedName>
</protein>